<dbReference type="eggNOG" id="KOG1761">
    <property type="taxonomic scope" value="Eukaryota"/>
</dbReference>
<protein>
    <recommendedName>
        <fullName evidence="7">Signal recognition particle 14 kDa protein</fullName>
        <shortName evidence="7">SRP14</shortName>
    </recommendedName>
</protein>
<dbReference type="Gene3D" id="3.30.720.10">
    <property type="entry name" value="Signal recognition particle alu RNA binding heterodimer, srp9/1"/>
    <property type="match status" value="1"/>
</dbReference>
<dbReference type="GO" id="GO:0005786">
    <property type="term" value="C:signal recognition particle, endoplasmic reticulum targeting"/>
    <property type="evidence" value="ECO:0000318"/>
    <property type="project" value="GO_Central"/>
</dbReference>
<comment type="function">
    <text evidence="7">Component of the signal recognition particle (SRP) complex, a ribonucleoprotein complex that mediates the cotranslational targeting of secretory and membrane proteins to the endoplasmic reticulum (ER). SRP9 together with SRP14 and the Alu portion of the SRP RNA, constitutes the elongation arrest domain of SRP. The complex of SRP9 and SRP14 is required for SRP RNA binding.</text>
</comment>
<dbReference type="InterPro" id="IPR009018">
    <property type="entry name" value="Signal_recog_particle_SRP9/14"/>
</dbReference>
<dbReference type="GO" id="GO:0008312">
    <property type="term" value="F:7S RNA binding"/>
    <property type="evidence" value="ECO:0007669"/>
    <property type="project" value="UniProtKB-UniRule"/>
</dbReference>
<dbReference type="OrthoDB" id="19209at2759"/>
<keyword evidence="5 7" id="KW-0733">Signal recognition particle</keyword>
<comment type="subunit">
    <text evidence="7">Heterodimer with SRP9; binds RNA as heterodimer. Component of a signal recognition particle (SRP) complex that consists of a 7SL RNA molecule of 300 nucleotides and six protein subunits: SRP72, SRP68, SRP54, SRP19, SRP14 and SRP9.</text>
</comment>
<evidence type="ECO:0000256" key="7">
    <source>
        <dbReference type="RuleBase" id="RU368100"/>
    </source>
</evidence>
<dbReference type="STRING" id="5722.A2E8U0"/>
<dbReference type="GO" id="GO:0030942">
    <property type="term" value="F:endoplasmic reticulum signal peptide binding"/>
    <property type="evidence" value="ECO:0007669"/>
    <property type="project" value="UniProtKB-UniRule"/>
</dbReference>
<evidence type="ECO:0000256" key="2">
    <source>
        <dbReference type="ARBA" id="ARBA00010349"/>
    </source>
</evidence>
<dbReference type="PANTHER" id="PTHR12013">
    <property type="entry name" value="SIGNAL RECOGNITION PARTICLE 14 KD PROTEIN"/>
    <property type="match status" value="1"/>
</dbReference>
<dbReference type="GO" id="GO:0006614">
    <property type="term" value="P:SRP-dependent cotranslational protein targeting to membrane"/>
    <property type="evidence" value="ECO:0007669"/>
    <property type="project" value="UniProtKB-UniRule"/>
</dbReference>
<keyword evidence="9" id="KW-1185">Reference proteome</keyword>
<evidence type="ECO:0000256" key="4">
    <source>
        <dbReference type="ARBA" id="ARBA00022884"/>
    </source>
</evidence>
<dbReference type="EMBL" id="DS113329">
    <property type="protein sequence ID" value="EAY10922.1"/>
    <property type="molecule type" value="Genomic_DNA"/>
</dbReference>
<name>A2E8U0_TRIV3</name>
<keyword evidence="4 7" id="KW-0694">RNA-binding</keyword>
<dbReference type="Pfam" id="PF02290">
    <property type="entry name" value="SRP14"/>
    <property type="match status" value="1"/>
</dbReference>
<evidence type="ECO:0000256" key="1">
    <source>
        <dbReference type="ARBA" id="ARBA00004496"/>
    </source>
</evidence>
<reference evidence="8" key="2">
    <citation type="journal article" date="2007" name="Science">
        <title>Draft genome sequence of the sexually transmitted pathogen Trichomonas vaginalis.</title>
        <authorList>
            <person name="Carlton J.M."/>
            <person name="Hirt R.P."/>
            <person name="Silva J.C."/>
            <person name="Delcher A.L."/>
            <person name="Schatz M."/>
            <person name="Zhao Q."/>
            <person name="Wortman J.R."/>
            <person name="Bidwell S.L."/>
            <person name="Alsmark U.C.M."/>
            <person name="Besteiro S."/>
            <person name="Sicheritz-Ponten T."/>
            <person name="Noel C.J."/>
            <person name="Dacks J.B."/>
            <person name="Foster P.G."/>
            <person name="Simillion C."/>
            <person name="Van de Peer Y."/>
            <person name="Miranda-Saavedra D."/>
            <person name="Barton G.J."/>
            <person name="Westrop G.D."/>
            <person name="Mueller S."/>
            <person name="Dessi D."/>
            <person name="Fiori P.L."/>
            <person name="Ren Q."/>
            <person name="Paulsen I."/>
            <person name="Zhang H."/>
            <person name="Bastida-Corcuera F.D."/>
            <person name="Simoes-Barbosa A."/>
            <person name="Brown M.T."/>
            <person name="Hayes R.D."/>
            <person name="Mukherjee M."/>
            <person name="Okumura C.Y."/>
            <person name="Schneider R."/>
            <person name="Smith A.J."/>
            <person name="Vanacova S."/>
            <person name="Villalvazo M."/>
            <person name="Haas B.J."/>
            <person name="Pertea M."/>
            <person name="Feldblyum T.V."/>
            <person name="Utterback T.R."/>
            <person name="Shu C.L."/>
            <person name="Osoegawa K."/>
            <person name="de Jong P.J."/>
            <person name="Hrdy I."/>
            <person name="Horvathova L."/>
            <person name="Zubacova Z."/>
            <person name="Dolezal P."/>
            <person name="Malik S.B."/>
            <person name="Logsdon J.M. Jr."/>
            <person name="Henze K."/>
            <person name="Gupta A."/>
            <person name="Wang C.C."/>
            <person name="Dunne R.L."/>
            <person name="Upcroft J.A."/>
            <person name="Upcroft P."/>
            <person name="White O."/>
            <person name="Salzberg S.L."/>
            <person name="Tang P."/>
            <person name="Chiu C.-H."/>
            <person name="Lee Y.-S."/>
            <person name="Embley T.M."/>
            <person name="Coombs G.H."/>
            <person name="Mottram J.C."/>
            <person name="Tachezy J."/>
            <person name="Fraser-Liggett C.M."/>
            <person name="Johnson P.J."/>
        </authorList>
    </citation>
    <scope>NUCLEOTIDE SEQUENCE [LARGE SCALE GENOMIC DNA]</scope>
    <source>
        <strain evidence="8">G3</strain>
    </source>
</reference>
<dbReference type="RefSeq" id="XP_001323145.1">
    <property type="nucleotide sequence ID" value="XM_001323110.1"/>
</dbReference>
<evidence type="ECO:0000256" key="5">
    <source>
        <dbReference type="ARBA" id="ARBA00023135"/>
    </source>
</evidence>
<organism evidence="8 9">
    <name type="scientific">Trichomonas vaginalis (strain ATCC PRA-98 / G3)</name>
    <dbReference type="NCBI Taxonomy" id="412133"/>
    <lineage>
        <taxon>Eukaryota</taxon>
        <taxon>Metamonada</taxon>
        <taxon>Parabasalia</taxon>
        <taxon>Trichomonadida</taxon>
        <taxon>Trichomonadidae</taxon>
        <taxon>Trichomonas</taxon>
    </lineage>
</organism>
<proteinExistence type="inferred from homology"/>
<dbReference type="KEGG" id="tva:75679210"/>
<comment type="subcellular location">
    <subcellularLocation>
        <location evidence="1 7">Cytoplasm</location>
    </subcellularLocation>
</comment>
<dbReference type="InterPro" id="IPR003210">
    <property type="entry name" value="Signal_recog_particle_SRP14"/>
</dbReference>
<dbReference type="VEuPathDB" id="TrichDB:TVAGG3_0926790"/>
<gene>
    <name evidence="8" type="ORF">TVAG_260070</name>
</gene>
<evidence type="ECO:0000313" key="8">
    <source>
        <dbReference type="EMBL" id="EAY10922.1"/>
    </source>
</evidence>
<accession>A2E8U0</accession>
<evidence type="ECO:0000313" key="9">
    <source>
        <dbReference type="Proteomes" id="UP000001542"/>
    </source>
</evidence>
<keyword evidence="6 7" id="KW-0687">Ribonucleoprotein</keyword>
<reference evidence="8" key="1">
    <citation type="submission" date="2006-10" db="EMBL/GenBank/DDBJ databases">
        <authorList>
            <person name="Amadeo P."/>
            <person name="Zhao Q."/>
            <person name="Wortman J."/>
            <person name="Fraser-Liggett C."/>
            <person name="Carlton J."/>
        </authorList>
    </citation>
    <scope>NUCLEOTIDE SEQUENCE</scope>
    <source>
        <strain evidence="8">G3</strain>
    </source>
</reference>
<dbReference type="GO" id="GO:0045047">
    <property type="term" value="P:protein targeting to ER"/>
    <property type="evidence" value="ECO:0000318"/>
    <property type="project" value="GO_Central"/>
</dbReference>
<dbReference type="InParanoid" id="A2E8U0"/>
<comment type="similarity">
    <text evidence="2 7">Belongs to the SRP14 family.</text>
</comment>
<evidence type="ECO:0000256" key="3">
    <source>
        <dbReference type="ARBA" id="ARBA00022490"/>
    </source>
</evidence>
<evidence type="ECO:0000256" key="6">
    <source>
        <dbReference type="ARBA" id="ARBA00023274"/>
    </source>
</evidence>
<dbReference type="SUPFAM" id="SSF54762">
    <property type="entry name" value="Signal recognition particle alu RNA binding heterodimer, SRP9/14"/>
    <property type="match status" value="1"/>
</dbReference>
<keyword evidence="3 7" id="KW-0963">Cytoplasm</keyword>
<dbReference type="AlphaFoldDB" id="A2E8U0"/>
<dbReference type="Proteomes" id="UP000001542">
    <property type="component" value="Unassembled WGS sequence"/>
</dbReference>
<sequence length="110" mass="11894">MVRLSPKDFIAQLDKLYGSAHGSVYITYKHFTGKYSVKKSGKGPIKTLPGVPEAGASMLLVRATDGNKIKISAIVSAHDVVSFQISLDKVMRKNMTGFKKDTPAPAKKAN</sequence>
<dbReference type="SMR" id="A2E8U0"/>
<dbReference type="VEuPathDB" id="TrichDB:TVAG_260070"/>